<evidence type="ECO:0000313" key="6">
    <source>
        <dbReference type="Proteomes" id="UP000324629"/>
    </source>
</evidence>
<organism evidence="5 6">
    <name type="scientific">Paragonimus westermani</name>
    <dbReference type="NCBI Taxonomy" id="34504"/>
    <lineage>
        <taxon>Eukaryota</taxon>
        <taxon>Metazoa</taxon>
        <taxon>Spiralia</taxon>
        <taxon>Lophotrochozoa</taxon>
        <taxon>Platyhelminthes</taxon>
        <taxon>Trematoda</taxon>
        <taxon>Digenea</taxon>
        <taxon>Plagiorchiida</taxon>
        <taxon>Troglotremata</taxon>
        <taxon>Troglotrematidae</taxon>
        <taxon>Paragonimus</taxon>
    </lineage>
</organism>
<evidence type="ECO:0000256" key="3">
    <source>
        <dbReference type="ARBA" id="ARBA00023006"/>
    </source>
</evidence>
<comment type="caution">
    <text evidence="5">The sequence shown here is derived from an EMBL/GenBank/DDBJ whole genome shotgun (WGS) entry which is preliminary data.</text>
</comment>
<dbReference type="FunFam" id="3.10.20.90:FF:000150">
    <property type="entry name" value="Ubiquitin-like protein ATG12"/>
    <property type="match status" value="1"/>
</dbReference>
<dbReference type="AlphaFoldDB" id="A0A5J4N9M6"/>
<evidence type="ECO:0000256" key="4">
    <source>
        <dbReference type="RuleBase" id="RU361201"/>
    </source>
</evidence>
<dbReference type="GO" id="GO:0034274">
    <property type="term" value="C:Atg12-Atg5-Atg16 complex"/>
    <property type="evidence" value="ECO:0007669"/>
    <property type="project" value="TreeGrafter"/>
</dbReference>
<comment type="subunit">
    <text evidence="4">Forms a conjugate with ATG5.</text>
</comment>
<dbReference type="GO" id="GO:0000421">
    <property type="term" value="C:autophagosome membrane"/>
    <property type="evidence" value="ECO:0007669"/>
    <property type="project" value="TreeGrafter"/>
</dbReference>
<dbReference type="EMBL" id="QNGE01005124">
    <property type="protein sequence ID" value="KAA3672264.1"/>
    <property type="molecule type" value="Genomic_DNA"/>
</dbReference>
<dbReference type="InterPro" id="IPR029071">
    <property type="entry name" value="Ubiquitin-like_domsf"/>
</dbReference>
<dbReference type="Pfam" id="PF04110">
    <property type="entry name" value="APG12"/>
    <property type="match status" value="1"/>
</dbReference>
<dbReference type="GO" id="GO:0019776">
    <property type="term" value="F:Atg8-family ligase activity"/>
    <property type="evidence" value="ECO:0007669"/>
    <property type="project" value="TreeGrafter"/>
</dbReference>
<dbReference type="PANTHER" id="PTHR13385:SF0">
    <property type="entry name" value="UBIQUITIN-LIKE PROTEIN ATG12"/>
    <property type="match status" value="1"/>
</dbReference>
<reference evidence="5 6" key="1">
    <citation type="journal article" date="2019" name="Gigascience">
        <title>Whole-genome sequence of the oriental lung fluke Paragonimus westermani.</title>
        <authorList>
            <person name="Oey H."/>
            <person name="Zakrzewski M."/>
            <person name="Narain K."/>
            <person name="Devi K.R."/>
            <person name="Agatsuma T."/>
            <person name="Nawaratna S."/>
            <person name="Gobert G.N."/>
            <person name="Jones M.K."/>
            <person name="Ragan M.A."/>
            <person name="McManus D.P."/>
            <person name="Krause L."/>
        </authorList>
    </citation>
    <scope>NUCLEOTIDE SEQUENCE [LARGE SCALE GENOMIC DNA]</scope>
    <source>
        <strain evidence="5 6">IND2009</strain>
    </source>
</reference>
<evidence type="ECO:0000256" key="2">
    <source>
        <dbReference type="ARBA" id="ARBA00022786"/>
    </source>
</evidence>
<dbReference type="InterPro" id="IPR007242">
    <property type="entry name" value="Atg12"/>
</dbReference>
<sequence length="145" mass="16072">MIAKCVPVYSFKATSEFQRLQAATISALFWLTVMEEARSSPVIVSPDSKSSAASSTSDKVTLLLKATGNAPLMKKKTWSVSRKQTIGWVVKFFRDYIACAPNESFFVYVNQCFAPSMDTTIGPLYDCFSAEGKLVLHYCKTQAWG</sequence>
<evidence type="ECO:0000256" key="1">
    <source>
        <dbReference type="ARBA" id="ARBA00022499"/>
    </source>
</evidence>
<name>A0A5J4N9M6_9TREM</name>
<dbReference type="GO" id="GO:0097352">
    <property type="term" value="P:autophagosome maturation"/>
    <property type="evidence" value="ECO:0007669"/>
    <property type="project" value="TreeGrafter"/>
</dbReference>
<evidence type="ECO:0000313" key="5">
    <source>
        <dbReference type="EMBL" id="KAA3672264.1"/>
    </source>
</evidence>
<accession>A0A5J4N9M6</accession>
<dbReference type="PANTHER" id="PTHR13385">
    <property type="entry name" value="AUTOPHAGY PROTEIN 12"/>
    <property type="match status" value="1"/>
</dbReference>
<dbReference type="GO" id="GO:0000045">
    <property type="term" value="P:autophagosome assembly"/>
    <property type="evidence" value="ECO:0007669"/>
    <property type="project" value="InterPro"/>
</dbReference>
<dbReference type="SUPFAM" id="SSF54236">
    <property type="entry name" value="Ubiquitin-like"/>
    <property type="match status" value="1"/>
</dbReference>
<keyword evidence="3 4" id="KW-0072">Autophagy</keyword>
<dbReference type="GO" id="GO:0000422">
    <property type="term" value="P:autophagy of mitochondrion"/>
    <property type="evidence" value="ECO:0007669"/>
    <property type="project" value="TreeGrafter"/>
</dbReference>
<keyword evidence="6" id="KW-1185">Reference proteome</keyword>
<dbReference type="CDD" id="cd01612">
    <property type="entry name" value="Ubl_ATG12"/>
    <property type="match status" value="1"/>
</dbReference>
<dbReference type="Gene3D" id="3.10.20.90">
    <property type="entry name" value="Phosphatidylinositol 3-kinase Catalytic Subunit, Chain A, domain 1"/>
    <property type="match status" value="1"/>
</dbReference>
<gene>
    <name evidence="5" type="ORF">DEA37_0007283</name>
</gene>
<keyword evidence="2 4" id="KW-0833">Ubl conjugation pathway</keyword>
<comment type="function">
    <text evidence="4">Ubiquitin-like protein involved in autophagic vesicle formation.</text>
</comment>
<proteinExistence type="inferred from homology"/>
<dbReference type="Proteomes" id="UP000324629">
    <property type="component" value="Unassembled WGS sequence"/>
</dbReference>
<dbReference type="GO" id="GO:0061723">
    <property type="term" value="P:glycophagy"/>
    <property type="evidence" value="ECO:0007669"/>
    <property type="project" value="TreeGrafter"/>
</dbReference>
<protein>
    <recommendedName>
        <fullName evidence="4">Ubiquitin-like protein ATG12</fullName>
    </recommendedName>
</protein>
<dbReference type="GO" id="GO:0034045">
    <property type="term" value="C:phagophore assembly site membrane"/>
    <property type="evidence" value="ECO:0007669"/>
    <property type="project" value="TreeGrafter"/>
</dbReference>
<keyword evidence="1 4" id="KW-1017">Isopeptide bond</keyword>
<comment type="similarity">
    <text evidence="4">Belongs to the ATG12 family.</text>
</comment>
<dbReference type="GO" id="GO:0034727">
    <property type="term" value="P:piecemeal microautophagy of the nucleus"/>
    <property type="evidence" value="ECO:0007669"/>
    <property type="project" value="TreeGrafter"/>
</dbReference>